<dbReference type="Pfam" id="PF10980">
    <property type="entry name" value="DUF2787"/>
    <property type="match status" value="1"/>
</dbReference>
<dbReference type="Proteomes" id="UP000273022">
    <property type="component" value="Unassembled WGS sequence"/>
</dbReference>
<gene>
    <name evidence="1" type="ORF">D5R81_03875</name>
</gene>
<organism evidence="1 2">
    <name type="scientific">Parashewanella spongiae</name>
    <dbReference type="NCBI Taxonomy" id="342950"/>
    <lineage>
        <taxon>Bacteria</taxon>
        <taxon>Pseudomonadati</taxon>
        <taxon>Pseudomonadota</taxon>
        <taxon>Gammaproteobacteria</taxon>
        <taxon>Alteromonadales</taxon>
        <taxon>Shewanellaceae</taxon>
        <taxon>Parashewanella</taxon>
    </lineage>
</organism>
<reference evidence="1 2" key="1">
    <citation type="submission" date="2018-09" db="EMBL/GenBank/DDBJ databases">
        <title>Phylogeny of the Shewanellaceae, and recommendation for two new genera, Pseudoshewanella and Parashewanella.</title>
        <authorList>
            <person name="Wang G."/>
        </authorList>
    </citation>
    <scope>NUCLEOTIDE SEQUENCE [LARGE SCALE GENOMIC DNA]</scope>
    <source>
        <strain evidence="1 2">KCTC 22492</strain>
    </source>
</reference>
<accession>A0A3A6UM21</accession>
<name>A0A3A6UM21_9GAMM</name>
<sequence length="142" mass="16043">MKLNLQRLAIPGMPDGVYEMLAKALISYPEPSAETTRLTLNLFDSDYDMDSGGFHPVEISLIRQGEEWQISYITDFAYHSQPFPELIKDIDVDIEQGCVEHVFTGRQSLAAGAELTQLFISNLIAYYDMGVYQQKLTIDDLS</sequence>
<proteinExistence type="predicted"/>
<dbReference type="AlphaFoldDB" id="A0A3A6UM21"/>
<dbReference type="Gene3D" id="3.10.450.430">
    <property type="entry name" value="Protein of unknown function DUF2787"/>
    <property type="match status" value="1"/>
</dbReference>
<evidence type="ECO:0000313" key="2">
    <source>
        <dbReference type="Proteomes" id="UP000273022"/>
    </source>
</evidence>
<dbReference type="PANTHER" id="PTHR38978">
    <property type="entry name" value="DUF2787 DOMAIN-CONTAINING PROTEIN"/>
    <property type="match status" value="1"/>
</dbReference>
<evidence type="ECO:0000313" key="1">
    <source>
        <dbReference type="EMBL" id="RJY18737.1"/>
    </source>
</evidence>
<dbReference type="InterPro" id="IPR021248">
    <property type="entry name" value="DUF2787"/>
</dbReference>
<comment type="caution">
    <text evidence="1">The sequence shown here is derived from an EMBL/GenBank/DDBJ whole genome shotgun (WGS) entry which is preliminary data.</text>
</comment>
<dbReference type="OrthoDB" id="5589278at2"/>
<keyword evidence="2" id="KW-1185">Reference proteome</keyword>
<dbReference type="PANTHER" id="PTHR38978:SF2">
    <property type="entry name" value="DUF2787 DOMAIN-CONTAINING PROTEIN"/>
    <property type="match status" value="1"/>
</dbReference>
<dbReference type="RefSeq" id="WP_121852342.1">
    <property type="nucleotide sequence ID" value="NZ_CP037952.1"/>
</dbReference>
<dbReference type="EMBL" id="QYYH01000016">
    <property type="protein sequence ID" value="RJY18737.1"/>
    <property type="molecule type" value="Genomic_DNA"/>
</dbReference>
<protein>
    <submittedName>
        <fullName evidence="1">DUF2787 domain-containing protein</fullName>
    </submittedName>
</protein>